<keyword evidence="2" id="KW-1185">Reference proteome</keyword>
<gene>
    <name evidence="1" type="ORF">F4820DRAFT_409947</name>
</gene>
<sequence length="264" mass="29565">MGQEASKPQPGTKLQVIGAGLPRTGTASFSKALEIILQGPVYHGGTQNCKGSSLNLKTWISVLEHTPIRSPDDEKFVLSRISALTDDYVAITSAPGFCFVPELMRLYPDAKVICTVRNTEAWDKSVDAIATASLQWHLKVILFPLSPMRYFPRYLEALAAGRWAELYHTSGKPTKHVGTQVWDRHIQHLREVVPPEKLVFFDVRDGWEPLCKALGCEVPKGIEFPQINERAGMESFAREQVKRGLIRWVIIVGTIVTAIAIWRF</sequence>
<organism evidence="1 2">
    <name type="scientific">Hypoxylon rubiginosum</name>
    <dbReference type="NCBI Taxonomy" id="110542"/>
    <lineage>
        <taxon>Eukaryota</taxon>
        <taxon>Fungi</taxon>
        <taxon>Dikarya</taxon>
        <taxon>Ascomycota</taxon>
        <taxon>Pezizomycotina</taxon>
        <taxon>Sordariomycetes</taxon>
        <taxon>Xylariomycetidae</taxon>
        <taxon>Xylariales</taxon>
        <taxon>Hypoxylaceae</taxon>
        <taxon>Hypoxylon</taxon>
    </lineage>
</organism>
<protein>
    <submittedName>
        <fullName evidence="1">P-loop containing nucleoside triphosphate hydrolase protein</fullName>
    </submittedName>
</protein>
<evidence type="ECO:0000313" key="1">
    <source>
        <dbReference type="EMBL" id="KAI4868622.1"/>
    </source>
</evidence>
<accession>A0ACB9ZBA3</accession>
<name>A0ACB9ZBA3_9PEZI</name>
<comment type="caution">
    <text evidence="1">The sequence shown here is derived from an EMBL/GenBank/DDBJ whole genome shotgun (WGS) entry which is preliminary data.</text>
</comment>
<reference evidence="1 2" key="1">
    <citation type="journal article" date="2022" name="New Phytol.">
        <title>Ecological generalism drives hyperdiversity of secondary metabolite gene clusters in xylarialean endophytes.</title>
        <authorList>
            <person name="Franco M.E.E."/>
            <person name="Wisecaver J.H."/>
            <person name="Arnold A.E."/>
            <person name="Ju Y.M."/>
            <person name="Slot J.C."/>
            <person name="Ahrendt S."/>
            <person name="Moore L.P."/>
            <person name="Eastman K.E."/>
            <person name="Scott K."/>
            <person name="Konkel Z."/>
            <person name="Mondo S.J."/>
            <person name="Kuo A."/>
            <person name="Hayes R.D."/>
            <person name="Haridas S."/>
            <person name="Andreopoulos B."/>
            <person name="Riley R."/>
            <person name="LaButti K."/>
            <person name="Pangilinan J."/>
            <person name="Lipzen A."/>
            <person name="Amirebrahimi M."/>
            <person name="Yan J."/>
            <person name="Adam C."/>
            <person name="Keymanesh K."/>
            <person name="Ng V."/>
            <person name="Louie K."/>
            <person name="Northen T."/>
            <person name="Drula E."/>
            <person name="Henrissat B."/>
            <person name="Hsieh H.M."/>
            <person name="Youens-Clark K."/>
            <person name="Lutzoni F."/>
            <person name="Miadlikowska J."/>
            <person name="Eastwood D.C."/>
            <person name="Hamelin R.C."/>
            <person name="Grigoriev I.V."/>
            <person name="U'Ren J.M."/>
        </authorList>
    </citation>
    <scope>NUCLEOTIDE SEQUENCE [LARGE SCALE GENOMIC DNA]</scope>
    <source>
        <strain evidence="1 2">CBS 119005</strain>
    </source>
</reference>
<keyword evidence="1" id="KW-0378">Hydrolase</keyword>
<dbReference type="EMBL" id="MU393437">
    <property type="protein sequence ID" value="KAI4868622.1"/>
    <property type="molecule type" value="Genomic_DNA"/>
</dbReference>
<proteinExistence type="predicted"/>
<evidence type="ECO:0000313" key="2">
    <source>
        <dbReference type="Proteomes" id="UP001497700"/>
    </source>
</evidence>
<dbReference type="Proteomes" id="UP001497700">
    <property type="component" value="Unassembled WGS sequence"/>
</dbReference>